<protein>
    <submittedName>
        <fullName evidence="2">Uncharacterized protein</fullName>
    </submittedName>
</protein>
<proteinExistence type="predicted"/>
<feature type="region of interest" description="Disordered" evidence="1">
    <location>
        <begin position="1"/>
        <end position="27"/>
    </location>
</feature>
<dbReference type="Proteomes" id="UP001071777">
    <property type="component" value="Unassembled WGS sequence"/>
</dbReference>
<keyword evidence="3" id="KW-1185">Reference proteome</keyword>
<organism evidence="2 3">
    <name type="scientific">Cryptosporidium canis</name>
    <dbReference type="NCBI Taxonomy" id="195482"/>
    <lineage>
        <taxon>Eukaryota</taxon>
        <taxon>Sar</taxon>
        <taxon>Alveolata</taxon>
        <taxon>Apicomplexa</taxon>
        <taxon>Conoidasida</taxon>
        <taxon>Coccidia</taxon>
        <taxon>Eucoccidiorida</taxon>
        <taxon>Eimeriorina</taxon>
        <taxon>Cryptosporidiidae</taxon>
        <taxon>Cryptosporidium</taxon>
    </lineage>
</organism>
<reference evidence="2" key="1">
    <citation type="submission" date="2022-10" db="EMBL/GenBank/DDBJ databases">
        <title>Adaptive evolution leads to modifications in subtelomeric GC content in a zoonotic Cryptosporidium species.</title>
        <authorList>
            <person name="Li J."/>
            <person name="Feng Y."/>
            <person name="Xiao L."/>
        </authorList>
    </citation>
    <scope>NUCLEOTIDE SEQUENCE</scope>
    <source>
        <strain evidence="2">25894</strain>
    </source>
</reference>
<dbReference type="EMBL" id="JAPCXB010000116">
    <property type="protein sequence ID" value="KAJ1607702.1"/>
    <property type="molecule type" value="Genomic_DNA"/>
</dbReference>
<name>A0ABQ8P5B2_9CRYT</name>
<evidence type="ECO:0000313" key="2">
    <source>
        <dbReference type="EMBL" id="KAJ1607702.1"/>
    </source>
</evidence>
<sequence length="184" mass="20290">MSPREAAEHLAGLGEADHGEGGGLCESDDHECEFVESSCERRREEEDCPAAEELGRRQIKARRVHEQVDELLGDQNIYNKQGGRELLVPDQDLGRVVVDLWEGPGDACVEDELEEDVPNQRGGFRHRVGRELCKGQTGVPQDDRGGKAKGGWPDIPVPVVESLEERFVLLVVLDHLFGGGFLAL</sequence>
<gene>
    <name evidence="2" type="ORF">OJ252_2777</name>
</gene>
<accession>A0ABQ8P5B2</accession>
<evidence type="ECO:0000256" key="1">
    <source>
        <dbReference type="SAM" id="MobiDB-lite"/>
    </source>
</evidence>
<comment type="caution">
    <text evidence="2">The sequence shown here is derived from an EMBL/GenBank/DDBJ whole genome shotgun (WGS) entry which is preliminary data.</text>
</comment>
<evidence type="ECO:0000313" key="3">
    <source>
        <dbReference type="Proteomes" id="UP001071777"/>
    </source>
</evidence>